<dbReference type="SUPFAM" id="SSF142921">
    <property type="entry name" value="WGR domain-like"/>
    <property type="match status" value="1"/>
</dbReference>
<name>A0A7C9VER3_9HYPH</name>
<dbReference type="Gene3D" id="2.20.140.10">
    <property type="entry name" value="WGR domain"/>
    <property type="match status" value="1"/>
</dbReference>
<dbReference type="EMBL" id="JAAKZG010000010">
    <property type="protein sequence ID" value="NGN43549.1"/>
    <property type="molecule type" value="Genomic_DNA"/>
</dbReference>
<dbReference type="PROSITE" id="PS51977">
    <property type="entry name" value="WGR"/>
    <property type="match status" value="1"/>
</dbReference>
<dbReference type="SMART" id="SM00773">
    <property type="entry name" value="WGR"/>
    <property type="match status" value="1"/>
</dbReference>
<feature type="domain" description="WGR" evidence="1">
    <location>
        <begin position="1"/>
        <end position="80"/>
    </location>
</feature>
<dbReference type="InterPro" id="IPR008893">
    <property type="entry name" value="WGR_domain"/>
</dbReference>
<proteinExistence type="predicted"/>
<evidence type="ECO:0000313" key="2">
    <source>
        <dbReference type="EMBL" id="NGN43549.1"/>
    </source>
</evidence>
<sequence length="80" mass="9282">MDQLQPDTILIHRIDPTRNMARFYALSIEPSLFGGSSLVRNWGRIGTRGRYRIELFETQEQAEISLGRILKAKRRRGYCG</sequence>
<protein>
    <submittedName>
        <fullName evidence="2">WGR domain-containing protein</fullName>
    </submittedName>
</protein>
<keyword evidence="3" id="KW-1185">Reference proteome</keyword>
<evidence type="ECO:0000313" key="3">
    <source>
        <dbReference type="Proteomes" id="UP000481252"/>
    </source>
</evidence>
<dbReference type="RefSeq" id="WP_165119972.1">
    <property type="nucleotide sequence ID" value="NZ_JAAKZG010000010.1"/>
</dbReference>
<organism evidence="2 3">
    <name type="scientific">Mesorhizobium zhangyense</name>
    <dbReference type="NCBI Taxonomy" id="1776730"/>
    <lineage>
        <taxon>Bacteria</taxon>
        <taxon>Pseudomonadati</taxon>
        <taxon>Pseudomonadota</taxon>
        <taxon>Alphaproteobacteria</taxon>
        <taxon>Hyphomicrobiales</taxon>
        <taxon>Phyllobacteriaceae</taxon>
        <taxon>Mesorhizobium</taxon>
    </lineage>
</organism>
<gene>
    <name evidence="2" type="ORF">G6N74_20975</name>
</gene>
<comment type="caution">
    <text evidence="2">The sequence shown here is derived from an EMBL/GenBank/DDBJ whole genome shotgun (WGS) entry which is preliminary data.</text>
</comment>
<dbReference type="AlphaFoldDB" id="A0A7C9VER3"/>
<reference evidence="2 3" key="1">
    <citation type="submission" date="2020-02" db="EMBL/GenBank/DDBJ databases">
        <title>Genome sequence of the type strain CGMCC 1.15528 of Mesorhizobium zhangyense.</title>
        <authorList>
            <person name="Gao J."/>
            <person name="Sun J."/>
        </authorList>
    </citation>
    <scope>NUCLEOTIDE SEQUENCE [LARGE SCALE GENOMIC DNA]</scope>
    <source>
        <strain evidence="2 3">CGMCC 1.15528</strain>
    </source>
</reference>
<dbReference type="CDD" id="cd07996">
    <property type="entry name" value="WGR_MMR_like"/>
    <property type="match status" value="1"/>
</dbReference>
<dbReference type="InterPro" id="IPR036930">
    <property type="entry name" value="WGR_dom_sf"/>
</dbReference>
<evidence type="ECO:0000259" key="1">
    <source>
        <dbReference type="PROSITE" id="PS51977"/>
    </source>
</evidence>
<dbReference type="InterPro" id="IPR049809">
    <property type="entry name" value="YehF/YfeS-like_WGR"/>
</dbReference>
<accession>A0A7C9VER3</accession>
<dbReference type="Pfam" id="PF05406">
    <property type="entry name" value="WGR"/>
    <property type="match status" value="1"/>
</dbReference>
<dbReference type="Proteomes" id="UP000481252">
    <property type="component" value="Unassembled WGS sequence"/>
</dbReference>